<reference evidence="1" key="1">
    <citation type="submission" date="2022-05" db="EMBL/GenBank/DDBJ databases">
        <authorList>
            <person name="Friedrich I."/>
            <person name="Poehlein A."/>
            <person name="Schneider D."/>
            <person name="Hertel R."/>
            <person name="Daniel R."/>
        </authorList>
    </citation>
    <scope>NUCLEOTIDE SEQUENCE</scope>
</reference>
<gene>
    <name evidence="1" type="ORF">DONNERLITTCHEN_00450</name>
</gene>
<proteinExistence type="predicted"/>
<dbReference type="EMBL" id="ON529854">
    <property type="protein sequence ID" value="USN14446.1"/>
    <property type="molecule type" value="Genomic_DNA"/>
</dbReference>
<keyword evidence="2" id="KW-1185">Reference proteome</keyword>
<protein>
    <submittedName>
        <fullName evidence="1">Uncharacterized protein</fullName>
    </submittedName>
</protein>
<sequence length="68" mass="7304">MADRQTALDAYVARVESIRRQAQALLDAAGDHFGTAPDDVTWAHVGSLGHADGQLKEVLEFLNIKAGD</sequence>
<evidence type="ECO:0000313" key="2">
    <source>
        <dbReference type="Proteomes" id="UP001057102"/>
    </source>
</evidence>
<organism evidence="1 2">
    <name type="scientific">Janthinobacterium phage vB_JliS-Donnerlittchen</name>
    <dbReference type="NCBI Taxonomy" id="2948610"/>
    <lineage>
        <taxon>Viruses</taxon>
        <taxon>Duplodnaviria</taxon>
        <taxon>Heunggongvirae</taxon>
        <taxon>Uroviricota</taxon>
        <taxon>Caudoviricetes</taxon>
        <taxon>Mesyanzhinovviridae</taxon>
        <taxon>Bradleyvirinae</taxon>
        <taxon>Donnerlittchenvirus</taxon>
        <taxon>Donnerlittchenvirus donnerlittchenvirus</taxon>
    </lineage>
</organism>
<dbReference type="Proteomes" id="UP001057102">
    <property type="component" value="Segment"/>
</dbReference>
<evidence type="ECO:0000313" key="1">
    <source>
        <dbReference type="EMBL" id="USN14446.1"/>
    </source>
</evidence>
<name>A0A9E7MPF2_9CAUD</name>
<accession>A0A9E7MPF2</accession>